<feature type="signal peptide" evidence="4">
    <location>
        <begin position="1"/>
        <end position="25"/>
    </location>
</feature>
<feature type="repeat" description="ANK" evidence="3">
    <location>
        <begin position="129"/>
        <end position="157"/>
    </location>
</feature>
<evidence type="ECO:0000256" key="1">
    <source>
        <dbReference type="ARBA" id="ARBA00022737"/>
    </source>
</evidence>
<dbReference type="PROSITE" id="PS50297">
    <property type="entry name" value="ANK_REP_REGION"/>
    <property type="match status" value="2"/>
</dbReference>
<sequence>MMGRLCGGATWIVLFIHLVPSPSTSMSCAGAFEGLAMTLRGGGEVFRGTESSGMEMEEQNVDKGAFLRAAAQVGDFDMMQMVLLEGAAVNDADPELQCTALHYAARYGDVRCVDLLIEKGADVNAATRSGFKPIHYASAHGWGQVVNALVSAGADIDDAVALDLSFDASPQSPEEERYMQAFKLAACLKQYPNMSTKCIEVPKKDSRGCD</sequence>
<dbReference type="InterPro" id="IPR002110">
    <property type="entry name" value="Ankyrin_rpt"/>
</dbReference>
<dbReference type="PANTHER" id="PTHR24193:SF121">
    <property type="entry name" value="ADA2A-CONTAINING COMPLEX COMPONENT 3, ISOFORM D"/>
    <property type="match status" value="1"/>
</dbReference>
<evidence type="ECO:0000256" key="4">
    <source>
        <dbReference type="SAM" id="SignalP"/>
    </source>
</evidence>
<evidence type="ECO:0000256" key="2">
    <source>
        <dbReference type="ARBA" id="ARBA00023043"/>
    </source>
</evidence>
<keyword evidence="2 3" id="KW-0040">ANK repeat</keyword>
<dbReference type="EMBL" id="HBEO01033114">
    <property type="protein sequence ID" value="CAD8506046.1"/>
    <property type="molecule type" value="Transcribed_RNA"/>
</dbReference>
<dbReference type="GO" id="GO:0000976">
    <property type="term" value="F:transcription cis-regulatory region binding"/>
    <property type="evidence" value="ECO:0007669"/>
    <property type="project" value="TreeGrafter"/>
</dbReference>
<dbReference type="PANTHER" id="PTHR24193">
    <property type="entry name" value="ANKYRIN REPEAT PROTEIN"/>
    <property type="match status" value="1"/>
</dbReference>
<dbReference type="Gene3D" id="1.25.40.20">
    <property type="entry name" value="Ankyrin repeat-containing domain"/>
    <property type="match status" value="1"/>
</dbReference>
<name>A0A7S0NCQ9_9CRYP</name>
<proteinExistence type="predicted"/>
<dbReference type="PROSITE" id="PS51257">
    <property type="entry name" value="PROKAR_LIPOPROTEIN"/>
    <property type="match status" value="1"/>
</dbReference>
<evidence type="ECO:0000256" key="3">
    <source>
        <dbReference type="PROSITE-ProRule" id="PRU00023"/>
    </source>
</evidence>
<dbReference type="GO" id="GO:0005634">
    <property type="term" value="C:nucleus"/>
    <property type="evidence" value="ECO:0007669"/>
    <property type="project" value="TreeGrafter"/>
</dbReference>
<dbReference type="AlphaFoldDB" id="A0A7S0NCQ9"/>
<dbReference type="SMART" id="SM00248">
    <property type="entry name" value="ANK"/>
    <property type="match status" value="3"/>
</dbReference>
<dbReference type="Pfam" id="PF12796">
    <property type="entry name" value="Ank_2"/>
    <property type="match status" value="1"/>
</dbReference>
<dbReference type="SUPFAM" id="SSF48403">
    <property type="entry name" value="Ankyrin repeat"/>
    <property type="match status" value="1"/>
</dbReference>
<keyword evidence="1" id="KW-0677">Repeat</keyword>
<keyword evidence="4" id="KW-0732">Signal</keyword>
<accession>A0A7S0NCQ9</accession>
<feature type="repeat" description="ANK" evidence="3">
    <location>
        <begin position="99"/>
        <end position="128"/>
    </location>
</feature>
<dbReference type="GO" id="GO:0045944">
    <property type="term" value="P:positive regulation of transcription by RNA polymerase II"/>
    <property type="evidence" value="ECO:0007669"/>
    <property type="project" value="TreeGrafter"/>
</dbReference>
<evidence type="ECO:0000313" key="5">
    <source>
        <dbReference type="EMBL" id="CAD8506046.1"/>
    </source>
</evidence>
<protein>
    <submittedName>
        <fullName evidence="5">Uncharacterized protein</fullName>
    </submittedName>
</protein>
<dbReference type="InterPro" id="IPR050663">
    <property type="entry name" value="Ankyrin-SOCS_Box"/>
</dbReference>
<reference evidence="5" key="1">
    <citation type="submission" date="2021-01" db="EMBL/GenBank/DDBJ databases">
        <authorList>
            <person name="Corre E."/>
            <person name="Pelletier E."/>
            <person name="Niang G."/>
            <person name="Scheremetjew M."/>
            <person name="Finn R."/>
            <person name="Kale V."/>
            <person name="Holt S."/>
            <person name="Cochrane G."/>
            <person name="Meng A."/>
            <person name="Brown T."/>
            <person name="Cohen L."/>
        </authorList>
    </citation>
    <scope>NUCLEOTIDE SEQUENCE</scope>
    <source>
        <strain evidence="5">CCMP325</strain>
    </source>
</reference>
<feature type="chain" id="PRO_5031074486" evidence="4">
    <location>
        <begin position="26"/>
        <end position="210"/>
    </location>
</feature>
<organism evidence="5">
    <name type="scientific">Hanusia phi</name>
    <dbReference type="NCBI Taxonomy" id="3032"/>
    <lineage>
        <taxon>Eukaryota</taxon>
        <taxon>Cryptophyceae</taxon>
        <taxon>Pyrenomonadales</taxon>
        <taxon>Geminigeraceae</taxon>
        <taxon>Hanusia</taxon>
    </lineage>
</organism>
<gene>
    <name evidence="5" type="ORF">HPHI1048_LOCUS22386</name>
</gene>
<dbReference type="PROSITE" id="PS50088">
    <property type="entry name" value="ANK_REPEAT"/>
    <property type="match status" value="2"/>
</dbReference>
<dbReference type="InterPro" id="IPR036770">
    <property type="entry name" value="Ankyrin_rpt-contain_sf"/>
</dbReference>